<evidence type="ECO:0000313" key="2">
    <source>
        <dbReference type="EMBL" id="GMI30350.1"/>
    </source>
</evidence>
<name>A0ABQ6MQY1_9STRA</name>
<dbReference type="InterPro" id="IPR052736">
    <property type="entry name" value="Stf3_sulfotransferase"/>
</dbReference>
<dbReference type="EMBL" id="BRYB01001650">
    <property type="protein sequence ID" value="GMI30350.1"/>
    <property type="molecule type" value="Genomic_DNA"/>
</dbReference>
<keyword evidence="3" id="KW-1185">Reference proteome</keyword>
<dbReference type="SUPFAM" id="SSF52540">
    <property type="entry name" value="P-loop containing nucleoside triphosphate hydrolases"/>
    <property type="match status" value="1"/>
</dbReference>
<evidence type="ECO:0000256" key="1">
    <source>
        <dbReference type="SAM" id="Phobius"/>
    </source>
</evidence>
<keyword evidence="1" id="KW-0472">Membrane</keyword>
<protein>
    <recommendedName>
        <fullName evidence="4">Protein-tyrosine sulfotransferase</fullName>
    </recommendedName>
</protein>
<keyword evidence="1" id="KW-0812">Transmembrane</keyword>
<dbReference type="PANTHER" id="PTHR36451">
    <property type="entry name" value="PAPS-DEPENDENT SULFOTRANSFERASE STF3"/>
    <property type="match status" value="1"/>
</dbReference>
<reference evidence="2 3" key="1">
    <citation type="journal article" date="2023" name="Commun. Biol.">
        <title>Genome analysis of Parmales, the sister group of diatoms, reveals the evolutionary specialization of diatoms from phago-mixotrophs to photoautotrophs.</title>
        <authorList>
            <person name="Ban H."/>
            <person name="Sato S."/>
            <person name="Yoshikawa S."/>
            <person name="Yamada K."/>
            <person name="Nakamura Y."/>
            <person name="Ichinomiya M."/>
            <person name="Sato N."/>
            <person name="Blanc-Mathieu R."/>
            <person name="Endo H."/>
            <person name="Kuwata A."/>
            <person name="Ogata H."/>
        </authorList>
    </citation>
    <scope>NUCLEOTIDE SEQUENCE [LARGE SCALE GENOMIC DNA]</scope>
</reference>
<keyword evidence="1" id="KW-1133">Transmembrane helix</keyword>
<dbReference type="Gene3D" id="3.40.50.300">
    <property type="entry name" value="P-loop containing nucleotide triphosphate hydrolases"/>
    <property type="match status" value="1"/>
</dbReference>
<dbReference type="Pfam" id="PF13469">
    <property type="entry name" value="Sulfotransfer_3"/>
    <property type="match status" value="1"/>
</dbReference>
<organism evidence="2 3">
    <name type="scientific">Tetraparma gracilis</name>
    <dbReference type="NCBI Taxonomy" id="2962635"/>
    <lineage>
        <taxon>Eukaryota</taxon>
        <taxon>Sar</taxon>
        <taxon>Stramenopiles</taxon>
        <taxon>Ochrophyta</taxon>
        <taxon>Bolidophyceae</taxon>
        <taxon>Parmales</taxon>
        <taxon>Triparmaceae</taxon>
        <taxon>Tetraparma</taxon>
    </lineage>
</organism>
<dbReference type="Proteomes" id="UP001165060">
    <property type="component" value="Unassembled WGS sequence"/>
</dbReference>
<dbReference type="InterPro" id="IPR027417">
    <property type="entry name" value="P-loop_NTPase"/>
</dbReference>
<dbReference type="PANTHER" id="PTHR36451:SF1">
    <property type="entry name" value="OMEGA-HYDROXY-BETA-DIHYDROMENAQUINONE-9 SULFOTRANSFERASE STF3"/>
    <property type="match status" value="1"/>
</dbReference>
<evidence type="ECO:0008006" key="4">
    <source>
        <dbReference type="Google" id="ProtNLM"/>
    </source>
</evidence>
<proteinExistence type="predicted"/>
<sequence length="390" mass="43914">MHPSLQRLLMKDLGVTFICIASFLFFFLRAFVASLARSRYSVPPRISLKGRLGNFLLAPLAFFRVSPVFKPLSLASLKKQASSATRGLGNFGDRWYEGPYAETMAMVNASAYSPIGRAAAHDFFLRRLVAKLRLNDHLGCPPGRSDGGSHACLSSPVRKPIFVVGLPRTGTTFLHRLLSLDPGARSPRTYELFDPVPRNAADKEKDRRSRVKFVQAAIDKLETVVPHFSQIHELGADLPEECMMSIGTDIPMLFATFHVLIEPPCDSYKWKSGQAYKNYARVLQLLQHQRKEAGDDKDYSPQMTQKFCIFMVRLSVSCLFRVKLSISVAVITLRMKIAMRMNMVRLAMVIRVAPFKKLASNRLSDQPIKLSVAMVRTQSTMLSHVRDFQK</sequence>
<evidence type="ECO:0000313" key="3">
    <source>
        <dbReference type="Proteomes" id="UP001165060"/>
    </source>
</evidence>
<accession>A0ABQ6MQY1</accession>
<gene>
    <name evidence="2" type="ORF">TeGR_g2261</name>
</gene>
<feature type="transmembrane region" description="Helical" evidence="1">
    <location>
        <begin position="13"/>
        <end position="32"/>
    </location>
</feature>
<comment type="caution">
    <text evidence="2">The sequence shown here is derived from an EMBL/GenBank/DDBJ whole genome shotgun (WGS) entry which is preliminary data.</text>
</comment>